<dbReference type="InterPro" id="IPR008651">
    <property type="entry name" value="Uncharacterised_HicB"/>
</dbReference>
<accession>A0A9X1NWI4</accession>
<evidence type="ECO:0000313" key="2">
    <source>
        <dbReference type="Proteomes" id="UP001139089"/>
    </source>
</evidence>
<evidence type="ECO:0000313" key="1">
    <source>
        <dbReference type="EMBL" id="MCD7110989.1"/>
    </source>
</evidence>
<dbReference type="EMBL" id="JAJOZR010000012">
    <property type="protein sequence ID" value="MCD7110989.1"/>
    <property type="molecule type" value="Genomic_DNA"/>
</dbReference>
<dbReference type="Proteomes" id="UP001139089">
    <property type="component" value="Unassembled WGS sequence"/>
</dbReference>
<protein>
    <submittedName>
        <fullName evidence="1">Type II toxin-antitoxin system HicB family antitoxin</fullName>
    </submittedName>
</protein>
<dbReference type="Pfam" id="PF05534">
    <property type="entry name" value="HicB"/>
    <property type="match status" value="1"/>
</dbReference>
<dbReference type="Gene3D" id="1.20.5.780">
    <property type="entry name" value="Single helix bin"/>
    <property type="match status" value="1"/>
</dbReference>
<proteinExistence type="predicted"/>
<comment type="caution">
    <text evidence="1">The sequence shown here is derived from an EMBL/GenBank/DDBJ whole genome shotgun (WGS) entry which is preliminary data.</text>
</comment>
<dbReference type="GO" id="GO:0006355">
    <property type="term" value="P:regulation of DNA-templated transcription"/>
    <property type="evidence" value="ECO:0007669"/>
    <property type="project" value="InterPro"/>
</dbReference>
<dbReference type="InterPro" id="IPR010985">
    <property type="entry name" value="Ribbon_hlx_hlx"/>
</dbReference>
<keyword evidence="2" id="KW-1185">Reference proteome</keyword>
<dbReference type="InterPro" id="IPR035069">
    <property type="entry name" value="TTHA1013/TTHA0281-like"/>
</dbReference>
<dbReference type="RefSeq" id="WP_231816106.1">
    <property type="nucleotide sequence ID" value="NZ_JAJOZR010000012.1"/>
</dbReference>
<name>A0A9X1NWI4_9HYPH</name>
<reference evidence="1" key="1">
    <citation type="submission" date="2021-12" db="EMBL/GenBank/DDBJ databases">
        <authorList>
            <person name="Li Y."/>
        </authorList>
    </citation>
    <scope>NUCLEOTIDE SEQUENCE</scope>
    <source>
        <strain evidence="1">DKSPLA3</strain>
    </source>
</reference>
<dbReference type="SUPFAM" id="SSF47598">
    <property type="entry name" value="Ribbon-helix-helix"/>
    <property type="match status" value="1"/>
</dbReference>
<organism evidence="1 2">
    <name type="scientific">Rhizobium quercicola</name>
    <dbReference type="NCBI Taxonomy" id="2901226"/>
    <lineage>
        <taxon>Bacteria</taxon>
        <taxon>Pseudomonadati</taxon>
        <taxon>Pseudomonadota</taxon>
        <taxon>Alphaproteobacteria</taxon>
        <taxon>Hyphomicrobiales</taxon>
        <taxon>Rhizobiaceae</taxon>
        <taxon>Rhizobium/Agrobacterium group</taxon>
        <taxon>Rhizobium</taxon>
    </lineage>
</organism>
<dbReference type="AlphaFoldDB" id="A0A9X1NWI4"/>
<sequence length="112" mass="12155">MNVMSHKGYFARVEYDAEDEIFFGRLAGITDGVGFHADTVSDLKAAFHDAVDDYIETCAKAGKDPQKPYSGRMMFRVDPEIHAKAARAAALAGKSLNQWAAEVLAEAATEDA</sequence>
<gene>
    <name evidence="1" type="ORF">LRX75_18300</name>
</gene>
<dbReference type="SUPFAM" id="SSF143100">
    <property type="entry name" value="TTHA1013/TTHA0281-like"/>
    <property type="match status" value="1"/>
</dbReference>